<dbReference type="PANTHER" id="PTHR39201:SF1">
    <property type="entry name" value="FLAVODOXIN-LIKE DOMAIN-CONTAINING PROTEIN"/>
    <property type="match status" value="1"/>
</dbReference>
<comment type="cofactor">
    <cofactor evidence="1">
        <name>FMN</name>
        <dbReference type="ChEBI" id="CHEBI:58210"/>
    </cofactor>
</comment>
<name>A0ABZ0WQU5_9BURK</name>
<dbReference type="InterPro" id="IPR029039">
    <property type="entry name" value="Flavoprotein-like_sf"/>
</dbReference>
<gene>
    <name evidence="5" type="ORF">U0042_08670</name>
</gene>
<proteinExistence type="predicted"/>
<dbReference type="PANTHER" id="PTHR39201">
    <property type="entry name" value="EXPORTED PROTEIN-RELATED"/>
    <property type="match status" value="1"/>
</dbReference>
<reference evidence="5 6" key="1">
    <citation type="submission" date="2023-12" db="EMBL/GenBank/DDBJ databases">
        <title>Genome sequencing and assembly of bacterial species from a model synthetic community.</title>
        <authorList>
            <person name="Hogle S.L."/>
        </authorList>
    </citation>
    <scope>NUCLEOTIDE SEQUENCE [LARGE SCALE GENOMIC DNA]</scope>
    <source>
        <strain evidence="5 6">HAMBI 2494</strain>
    </source>
</reference>
<feature type="domain" description="Flavodoxin-like" evidence="4">
    <location>
        <begin position="5"/>
        <end position="129"/>
    </location>
</feature>
<dbReference type="Proteomes" id="UP001325479">
    <property type="component" value="Chromosome"/>
</dbReference>
<evidence type="ECO:0000256" key="2">
    <source>
        <dbReference type="ARBA" id="ARBA00022630"/>
    </source>
</evidence>
<dbReference type="Gene3D" id="3.40.50.360">
    <property type="match status" value="1"/>
</dbReference>
<dbReference type="EMBL" id="CP139965">
    <property type="protein sequence ID" value="WQD79738.1"/>
    <property type="molecule type" value="Genomic_DNA"/>
</dbReference>
<dbReference type="RefSeq" id="WP_114810597.1">
    <property type="nucleotide sequence ID" value="NZ_CP139965.1"/>
</dbReference>
<evidence type="ECO:0000259" key="4">
    <source>
        <dbReference type="Pfam" id="PF12682"/>
    </source>
</evidence>
<dbReference type="PROSITE" id="PS00201">
    <property type="entry name" value="FLAVODOXIN"/>
    <property type="match status" value="1"/>
</dbReference>
<protein>
    <submittedName>
        <fullName evidence="5">Flavodoxin</fullName>
    </submittedName>
</protein>
<sequence length="176" mass="18945">MPAARILVVYFSRSGVTARLASMLAGALHADLEAIRESGADRDPARSGVRGYLRSVVEAVRQRPAAIEPSTHDPAAYDVVIVGSPVWARSVSSPVRAWLVAHRASLKHVAFFCSLGGSGAANVFDQMRMITGKPPIAQCEVTASDLHAGKDQRLIAEFAQRIGQRLTVLNTVEWTL</sequence>
<dbReference type="SUPFAM" id="SSF52218">
    <property type="entry name" value="Flavoproteins"/>
    <property type="match status" value="1"/>
</dbReference>
<evidence type="ECO:0000313" key="5">
    <source>
        <dbReference type="EMBL" id="WQD79738.1"/>
    </source>
</evidence>
<dbReference type="InterPro" id="IPR001226">
    <property type="entry name" value="Flavodoxin_CS"/>
</dbReference>
<dbReference type="Pfam" id="PF12682">
    <property type="entry name" value="Flavodoxin_4"/>
    <property type="match status" value="1"/>
</dbReference>
<dbReference type="InterPro" id="IPR008254">
    <property type="entry name" value="Flavodoxin/NO_synth"/>
</dbReference>
<keyword evidence="3" id="KW-0288">FMN</keyword>
<evidence type="ECO:0000256" key="1">
    <source>
        <dbReference type="ARBA" id="ARBA00001917"/>
    </source>
</evidence>
<accession>A0ABZ0WQU5</accession>
<organism evidence="5 6">
    <name type="scientific">Paraburkholderia kururiensis</name>
    <dbReference type="NCBI Taxonomy" id="984307"/>
    <lineage>
        <taxon>Bacteria</taxon>
        <taxon>Pseudomonadati</taxon>
        <taxon>Pseudomonadota</taxon>
        <taxon>Betaproteobacteria</taxon>
        <taxon>Burkholderiales</taxon>
        <taxon>Burkholderiaceae</taxon>
        <taxon>Paraburkholderia</taxon>
    </lineage>
</organism>
<evidence type="ECO:0000313" key="6">
    <source>
        <dbReference type="Proteomes" id="UP001325479"/>
    </source>
</evidence>
<keyword evidence="6" id="KW-1185">Reference proteome</keyword>
<evidence type="ECO:0000256" key="3">
    <source>
        <dbReference type="ARBA" id="ARBA00022643"/>
    </source>
</evidence>
<keyword evidence="2" id="KW-0285">Flavoprotein</keyword>